<protein>
    <submittedName>
        <fullName evidence="7">Amino acid transporter</fullName>
    </submittedName>
</protein>
<dbReference type="EMBL" id="LXWW01000016">
    <property type="protein sequence ID" value="OAO17820.1"/>
    <property type="molecule type" value="Genomic_DNA"/>
</dbReference>
<feature type="transmembrane region" description="Helical" evidence="5">
    <location>
        <begin position="399"/>
        <end position="423"/>
    </location>
</feature>
<dbReference type="OrthoDB" id="28208at2759"/>
<accession>A0A196SL75</accession>
<name>A0A196SL75_BLAHN</name>
<reference evidence="7 8" key="1">
    <citation type="submission" date="2016-05" db="EMBL/GenBank/DDBJ databases">
        <title>Nuclear genome of Blastocystis sp. subtype 1 NandII.</title>
        <authorList>
            <person name="Gentekaki E."/>
            <person name="Curtis B."/>
            <person name="Stairs C."/>
            <person name="Eme L."/>
            <person name="Herman E."/>
            <person name="Klimes V."/>
            <person name="Arias M.C."/>
            <person name="Elias M."/>
            <person name="Hilliou F."/>
            <person name="Klute M."/>
            <person name="Malik S.-B."/>
            <person name="Pightling A."/>
            <person name="Rachubinski R."/>
            <person name="Salas D."/>
            <person name="Schlacht A."/>
            <person name="Suga H."/>
            <person name="Archibald J."/>
            <person name="Ball S.G."/>
            <person name="Clark G."/>
            <person name="Dacks J."/>
            <person name="Van Der Giezen M."/>
            <person name="Tsaousis A."/>
            <person name="Roger A."/>
        </authorList>
    </citation>
    <scope>NUCLEOTIDE SEQUENCE [LARGE SCALE GENOMIC DNA]</scope>
    <source>
        <strain evidence="8">ATCC 50177 / NandII</strain>
    </source>
</reference>
<organism evidence="7 8">
    <name type="scientific">Blastocystis sp. subtype 1 (strain ATCC 50177 / NandII)</name>
    <dbReference type="NCBI Taxonomy" id="478820"/>
    <lineage>
        <taxon>Eukaryota</taxon>
        <taxon>Sar</taxon>
        <taxon>Stramenopiles</taxon>
        <taxon>Bigyra</taxon>
        <taxon>Opalozoa</taxon>
        <taxon>Opalinata</taxon>
        <taxon>Blastocystidae</taxon>
        <taxon>Blastocystis</taxon>
    </lineage>
</organism>
<evidence type="ECO:0000256" key="1">
    <source>
        <dbReference type="ARBA" id="ARBA00004141"/>
    </source>
</evidence>
<comment type="caution">
    <text evidence="7">The sequence shown here is derived from an EMBL/GenBank/DDBJ whole genome shotgun (WGS) entry which is preliminary data.</text>
</comment>
<feature type="transmembrane region" description="Helical" evidence="5">
    <location>
        <begin position="184"/>
        <end position="204"/>
    </location>
</feature>
<keyword evidence="2 5" id="KW-0812">Transmembrane</keyword>
<evidence type="ECO:0000256" key="3">
    <source>
        <dbReference type="ARBA" id="ARBA00022989"/>
    </source>
</evidence>
<evidence type="ECO:0000313" key="7">
    <source>
        <dbReference type="EMBL" id="OAO17820.1"/>
    </source>
</evidence>
<keyword evidence="4 5" id="KW-0472">Membrane</keyword>
<evidence type="ECO:0000259" key="6">
    <source>
        <dbReference type="Pfam" id="PF01490"/>
    </source>
</evidence>
<dbReference type="PANTHER" id="PTHR22950">
    <property type="entry name" value="AMINO ACID TRANSPORTER"/>
    <property type="match status" value="1"/>
</dbReference>
<feature type="domain" description="Amino acid transporter transmembrane" evidence="6">
    <location>
        <begin position="61"/>
        <end position="459"/>
    </location>
</feature>
<feature type="transmembrane region" description="Helical" evidence="5">
    <location>
        <begin position="376"/>
        <end position="393"/>
    </location>
</feature>
<evidence type="ECO:0000256" key="4">
    <source>
        <dbReference type="ARBA" id="ARBA00023136"/>
    </source>
</evidence>
<feature type="transmembrane region" description="Helical" evidence="5">
    <location>
        <begin position="92"/>
        <end position="119"/>
    </location>
</feature>
<keyword evidence="3 5" id="KW-1133">Transmembrane helix</keyword>
<dbReference type="STRING" id="478820.A0A196SL75"/>
<dbReference type="GO" id="GO:0015179">
    <property type="term" value="F:L-amino acid transmembrane transporter activity"/>
    <property type="evidence" value="ECO:0007669"/>
    <property type="project" value="TreeGrafter"/>
</dbReference>
<evidence type="ECO:0000313" key="8">
    <source>
        <dbReference type="Proteomes" id="UP000078348"/>
    </source>
</evidence>
<comment type="subcellular location">
    <subcellularLocation>
        <location evidence="1">Membrane</location>
        <topology evidence="1">Multi-pass membrane protein</topology>
    </subcellularLocation>
</comment>
<feature type="transmembrane region" description="Helical" evidence="5">
    <location>
        <begin position="444"/>
        <end position="466"/>
    </location>
</feature>
<evidence type="ECO:0000256" key="5">
    <source>
        <dbReference type="SAM" id="Phobius"/>
    </source>
</evidence>
<feature type="transmembrane region" description="Helical" evidence="5">
    <location>
        <begin position="292"/>
        <end position="314"/>
    </location>
</feature>
<feature type="transmembrane region" description="Helical" evidence="5">
    <location>
        <begin position="211"/>
        <end position="230"/>
    </location>
</feature>
<feature type="transmembrane region" description="Helical" evidence="5">
    <location>
        <begin position="250"/>
        <end position="271"/>
    </location>
</feature>
<sequence length="474" mass="52288">MEPVVTVEKVVPETQPPVEVAVAENKAEPVTPTSVEVDNSKEAKKEESTVEYEYSAFSATGSTFISSILNMTNTIIGAGTLSLPSTVLDGGIIGAGLLLVCSLILSLFGAHYLVTAAVYTKEDSYGFIGRKAVNKTVGYIADIFMILFDFGISVGYMNISFGQTVDLISNFSGIALETVNNHKWWISLIECFVLVFPFLCVPTVDALKWTSAISIVCIIMFVFIAIFLGISQVSSNPLTYHLFPRSLPDFLSAMSVFFTCLCSHVNIPKMTQELKVPKSTKFASRVQKMDRVNMYSFLLSTVVYYAVGVCGYLAFGDNVGGNLLDNFTSLNVWYLNIVKIAYSIIAISSYPMLSFSPLVSIDKTFFKQPRPTSRRILEAFIWTLLCFIVTMLIPSLRTVFSLTGALCGAVLVFMWPAVFYIFINKREKAKEHSKRIPLFKASKVSIVFAWILIVFGAIGAVVLTSLEVKNMIAK</sequence>
<keyword evidence="8" id="KW-1185">Reference proteome</keyword>
<dbReference type="InterPro" id="IPR013057">
    <property type="entry name" value="AA_transpt_TM"/>
</dbReference>
<dbReference type="Gene3D" id="1.20.1740.10">
    <property type="entry name" value="Amino acid/polyamine transporter I"/>
    <property type="match status" value="1"/>
</dbReference>
<proteinExistence type="predicted"/>
<feature type="transmembrane region" description="Helical" evidence="5">
    <location>
        <begin position="334"/>
        <end position="355"/>
    </location>
</feature>
<dbReference type="AlphaFoldDB" id="A0A196SL75"/>
<dbReference type="Pfam" id="PF01490">
    <property type="entry name" value="Aa_trans"/>
    <property type="match status" value="1"/>
</dbReference>
<dbReference type="GO" id="GO:0016020">
    <property type="term" value="C:membrane"/>
    <property type="evidence" value="ECO:0007669"/>
    <property type="project" value="UniProtKB-SubCell"/>
</dbReference>
<feature type="transmembrane region" description="Helical" evidence="5">
    <location>
        <begin position="139"/>
        <end position="159"/>
    </location>
</feature>
<gene>
    <name evidence="7" type="ORF">AV274_0423</name>
</gene>
<dbReference type="Proteomes" id="UP000078348">
    <property type="component" value="Unassembled WGS sequence"/>
</dbReference>
<evidence type="ECO:0000256" key="2">
    <source>
        <dbReference type="ARBA" id="ARBA00022692"/>
    </source>
</evidence>